<evidence type="ECO:0000259" key="7">
    <source>
        <dbReference type="PROSITE" id="PS51397"/>
    </source>
</evidence>
<dbReference type="PROSITE" id="PS51397">
    <property type="entry name" value="WLM"/>
    <property type="match status" value="1"/>
</dbReference>
<dbReference type="PANTHER" id="PTHR46622">
    <property type="entry name" value="DNA-DEPENDENT METALLOPROTEASE WSS1"/>
    <property type="match status" value="1"/>
</dbReference>
<evidence type="ECO:0000256" key="1">
    <source>
        <dbReference type="ARBA" id="ARBA00022723"/>
    </source>
</evidence>
<evidence type="ECO:0008006" key="10">
    <source>
        <dbReference type="Google" id="ProtNLM"/>
    </source>
</evidence>
<evidence type="ECO:0000256" key="4">
    <source>
        <dbReference type="PROSITE-ProRule" id="PRU00322"/>
    </source>
</evidence>
<keyword evidence="1" id="KW-0479">Metal-binding</keyword>
<evidence type="ECO:0000313" key="8">
    <source>
        <dbReference type="EMBL" id="KAG7571491.1"/>
    </source>
</evidence>
<organism evidence="8 9">
    <name type="scientific">Filobasidium floriforme</name>
    <dbReference type="NCBI Taxonomy" id="5210"/>
    <lineage>
        <taxon>Eukaryota</taxon>
        <taxon>Fungi</taxon>
        <taxon>Dikarya</taxon>
        <taxon>Basidiomycota</taxon>
        <taxon>Agaricomycotina</taxon>
        <taxon>Tremellomycetes</taxon>
        <taxon>Filobasidiales</taxon>
        <taxon>Filobasidiaceae</taxon>
        <taxon>Filobasidium</taxon>
    </lineage>
</organism>
<dbReference type="Pfam" id="PF08325">
    <property type="entry name" value="WLM"/>
    <property type="match status" value="1"/>
</dbReference>
<dbReference type="PROSITE" id="PS01358">
    <property type="entry name" value="ZF_RANBP2_1"/>
    <property type="match status" value="1"/>
</dbReference>
<proteinExistence type="predicted"/>
<dbReference type="EMBL" id="JABELV010000006">
    <property type="protein sequence ID" value="KAG7571491.1"/>
    <property type="molecule type" value="Genomic_DNA"/>
</dbReference>
<dbReference type="PANTHER" id="PTHR46622:SF1">
    <property type="entry name" value="DNA-DEPENDENT METALLOPROTEASE WSS1"/>
    <property type="match status" value="1"/>
</dbReference>
<evidence type="ECO:0000313" key="9">
    <source>
        <dbReference type="Proteomes" id="UP000812966"/>
    </source>
</evidence>
<feature type="domain" description="RanBP2-type" evidence="6">
    <location>
        <begin position="324"/>
        <end position="353"/>
    </location>
</feature>
<feature type="domain" description="WLM" evidence="7">
    <location>
        <begin position="1"/>
        <end position="202"/>
    </location>
</feature>
<dbReference type="GO" id="GO:0005634">
    <property type="term" value="C:nucleus"/>
    <property type="evidence" value="ECO:0007669"/>
    <property type="project" value="TreeGrafter"/>
</dbReference>
<dbReference type="InterPro" id="IPR053000">
    <property type="entry name" value="WSS1-like_metalloprotease"/>
</dbReference>
<dbReference type="GO" id="GO:0008270">
    <property type="term" value="F:zinc ion binding"/>
    <property type="evidence" value="ECO:0007669"/>
    <property type="project" value="UniProtKB-KW"/>
</dbReference>
<feature type="region of interest" description="Disordered" evidence="5">
    <location>
        <begin position="277"/>
        <end position="321"/>
    </location>
</feature>
<evidence type="ECO:0000256" key="3">
    <source>
        <dbReference type="ARBA" id="ARBA00022833"/>
    </source>
</evidence>
<keyword evidence="3" id="KW-0862">Zinc</keyword>
<dbReference type="InterPro" id="IPR013536">
    <property type="entry name" value="WLM_dom"/>
</dbReference>
<reference evidence="8" key="1">
    <citation type="submission" date="2020-04" db="EMBL/GenBank/DDBJ databases">
        <title>Analysis of mating type loci in Filobasidium floriforme.</title>
        <authorList>
            <person name="Nowrousian M."/>
        </authorList>
    </citation>
    <scope>NUCLEOTIDE SEQUENCE</scope>
    <source>
        <strain evidence="8">CBS 6242</strain>
    </source>
</reference>
<sequence length="383" mass="41864">MSSGVNTLIGRYEHLVKRQHHEKAKELLMRTGSLVKPIMKRHDWKVGTLAEFVPNDPSLLGMNQNRGFKILLRLRPHQAQGTFYDQDQLVLVMLHELTHNVYGPHDAKFYKLLGELEEEYYELKRKGYSGEGFFSEGARLGGSHGVPQHIGRIKALEAAEKRVAKQQLIGKGGKLGSGSGLGSRAGKSMREVLLEATERRLKDDKACAHESADVDDEARKAAAESEGQDAAEAEKGWAGAIDVDALDDDEIQVVKEPPALLDTIGKDVDVKPIAKVNTETHTPAPKPKPTVSSTALPATKPLAKKPRSIPPAAPSAPASDPYVRSDGWTCATCTLDNTNNDQSCQACGQRKPAPPGFWTCDFCATLMEGDFRCCRGCGFVRRI</sequence>
<dbReference type="InterPro" id="IPR001876">
    <property type="entry name" value="Znf_RanBP2"/>
</dbReference>
<dbReference type="GO" id="GO:0008237">
    <property type="term" value="F:metallopeptidase activity"/>
    <property type="evidence" value="ECO:0007669"/>
    <property type="project" value="TreeGrafter"/>
</dbReference>
<feature type="region of interest" description="Disordered" evidence="5">
    <location>
        <begin position="204"/>
        <end position="234"/>
    </location>
</feature>
<protein>
    <recommendedName>
        <fullName evidence="10">WLM-domain-containing protein</fullName>
    </recommendedName>
</protein>
<name>A0A8K0JR92_9TREE</name>
<dbReference type="GO" id="GO:0006281">
    <property type="term" value="P:DNA repair"/>
    <property type="evidence" value="ECO:0007669"/>
    <property type="project" value="TreeGrafter"/>
</dbReference>
<comment type="caution">
    <text evidence="8">The sequence shown here is derived from an EMBL/GenBank/DDBJ whole genome shotgun (WGS) entry which is preliminary data.</text>
</comment>
<keyword evidence="2 4" id="KW-0863">Zinc-finger</keyword>
<evidence type="ECO:0000256" key="5">
    <source>
        <dbReference type="SAM" id="MobiDB-lite"/>
    </source>
</evidence>
<evidence type="ECO:0000259" key="6">
    <source>
        <dbReference type="PROSITE" id="PS50199"/>
    </source>
</evidence>
<dbReference type="AlphaFoldDB" id="A0A8K0JR92"/>
<dbReference type="PROSITE" id="PS50199">
    <property type="entry name" value="ZF_RANBP2_2"/>
    <property type="match status" value="1"/>
</dbReference>
<accession>A0A8K0JR92</accession>
<keyword evidence="9" id="KW-1185">Reference proteome</keyword>
<feature type="compositionally biased region" description="Basic and acidic residues" evidence="5">
    <location>
        <begin position="204"/>
        <end position="223"/>
    </location>
</feature>
<gene>
    <name evidence="8" type="ORF">FFLO_00507</name>
</gene>
<dbReference type="Proteomes" id="UP000812966">
    <property type="component" value="Unassembled WGS sequence"/>
</dbReference>
<evidence type="ECO:0000256" key="2">
    <source>
        <dbReference type="ARBA" id="ARBA00022771"/>
    </source>
</evidence>